<evidence type="ECO:0000313" key="3">
    <source>
        <dbReference type="WBParaSite" id="jg23846"/>
    </source>
</evidence>
<name>A0A915DXQ3_9BILA</name>
<protein>
    <submittedName>
        <fullName evidence="3">Uncharacterized protein</fullName>
    </submittedName>
</protein>
<sequence>MNTELLLLLLFHLPALIPSVWAAQDMFCGQLKVHKQKWLSKSASTISSQKTVDLKECIGLCCSIAHCNAVTFIGFLADKRVNGAEDNIGSSSSPANCLLFNCGEDCGVVEQTVAREGVLTVLIALNNTNPEVPAAPTVPVS</sequence>
<accession>A0A915DXQ3</accession>
<keyword evidence="1" id="KW-0732">Signal</keyword>
<feature type="chain" id="PRO_5038080036" evidence="1">
    <location>
        <begin position="23"/>
        <end position="141"/>
    </location>
</feature>
<reference evidence="3" key="1">
    <citation type="submission" date="2022-11" db="UniProtKB">
        <authorList>
            <consortium name="WormBaseParasite"/>
        </authorList>
    </citation>
    <scope>IDENTIFICATION</scope>
</reference>
<proteinExistence type="predicted"/>
<evidence type="ECO:0000256" key="1">
    <source>
        <dbReference type="SAM" id="SignalP"/>
    </source>
</evidence>
<dbReference type="Proteomes" id="UP000887574">
    <property type="component" value="Unplaced"/>
</dbReference>
<evidence type="ECO:0000313" key="2">
    <source>
        <dbReference type="Proteomes" id="UP000887574"/>
    </source>
</evidence>
<dbReference type="AlphaFoldDB" id="A0A915DXQ3"/>
<organism evidence="2 3">
    <name type="scientific">Ditylenchus dipsaci</name>
    <dbReference type="NCBI Taxonomy" id="166011"/>
    <lineage>
        <taxon>Eukaryota</taxon>
        <taxon>Metazoa</taxon>
        <taxon>Ecdysozoa</taxon>
        <taxon>Nematoda</taxon>
        <taxon>Chromadorea</taxon>
        <taxon>Rhabditida</taxon>
        <taxon>Tylenchina</taxon>
        <taxon>Tylenchomorpha</taxon>
        <taxon>Sphaerularioidea</taxon>
        <taxon>Anguinidae</taxon>
        <taxon>Anguininae</taxon>
        <taxon>Ditylenchus</taxon>
    </lineage>
</organism>
<feature type="signal peptide" evidence="1">
    <location>
        <begin position="1"/>
        <end position="22"/>
    </location>
</feature>
<dbReference type="WBParaSite" id="jg23846">
    <property type="protein sequence ID" value="jg23846"/>
    <property type="gene ID" value="jg23846"/>
</dbReference>
<keyword evidence="2" id="KW-1185">Reference proteome</keyword>